<comment type="caution">
    <text evidence="2">The sequence shown here is derived from an EMBL/GenBank/DDBJ whole genome shotgun (WGS) entry which is preliminary data.</text>
</comment>
<protein>
    <recommendedName>
        <fullName evidence="4">Outer membrane protein beta-barrel domain-containing protein</fullName>
    </recommendedName>
</protein>
<evidence type="ECO:0008006" key="4">
    <source>
        <dbReference type="Google" id="ProtNLM"/>
    </source>
</evidence>
<dbReference type="InterPro" id="IPR011250">
    <property type="entry name" value="OMP/PagP_B-barrel"/>
</dbReference>
<feature type="chain" id="PRO_5040807368" description="Outer membrane protein beta-barrel domain-containing protein" evidence="1">
    <location>
        <begin position="22"/>
        <end position="245"/>
    </location>
</feature>
<organism evidence="2 3">
    <name type="scientific">Shewanella pneumatophori</name>
    <dbReference type="NCBI Taxonomy" id="314092"/>
    <lineage>
        <taxon>Bacteria</taxon>
        <taxon>Pseudomonadati</taxon>
        <taxon>Pseudomonadota</taxon>
        <taxon>Gammaproteobacteria</taxon>
        <taxon>Alteromonadales</taxon>
        <taxon>Shewanellaceae</taxon>
        <taxon>Shewanella</taxon>
    </lineage>
</organism>
<accession>A0A9X2CHL4</accession>
<dbReference type="AlphaFoldDB" id="A0A9X2CHL4"/>
<dbReference type="SUPFAM" id="SSF56925">
    <property type="entry name" value="OMPA-like"/>
    <property type="match status" value="1"/>
</dbReference>
<reference evidence="2" key="1">
    <citation type="submission" date="2022-01" db="EMBL/GenBank/DDBJ databases">
        <title>Whole genome-based taxonomy of the Shewanellaceae.</title>
        <authorList>
            <person name="Martin-Rodriguez A.J."/>
        </authorList>
    </citation>
    <scope>NUCLEOTIDE SEQUENCE</scope>
    <source>
        <strain evidence="2">KCTC 23973</strain>
    </source>
</reference>
<keyword evidence="3" id="KW-1185">Reference proteome</keyword>
<sequence>MCKSLVLFICLMMLSSSQLFAEQWKFEVSPYLWAVSQQGQTGYIDRNGQPVNVDIDMSFSEIFENLDGAVLVNFQAEKGNWNMWVDLVYMKLKYDAKVDNVSAELTAKQKLLDVVAAYRFARQGDMHWYSFMGVRFVDVNNQLDVRIVDQRLTPNFGDNWLDPLFGLKNKWVINESFYLNSRAELGGFGVGSDLSWALNFTLNQNLSDNWDLKYSFRYIDLDYQDNDFLFDMASSGFGVGVTYQF</sequence>
<proteinExistence type="predicted"/>
<evidence type="ECO:0000256" key="1">
    <source>
        <dbReference type="SAM" id="SignalP"/>
    </source>
</evidence>
<dbReference type="EMBL" id="JAKILB010000004">
    <property type="protein sequence ID" value="MCL1138544.1"/>
    <property type="molecule type" value="Genomic_DNA"/>
</dbReference>
<gene>
    <name evidence="2" type="ORF">L2740_08315</name>
</gene>
<name>A0A9X2CHL4_9GAMM</name>
<dbReference type="RefSeq" id="WP_248949575.1">
    <property type="nucleotide sequence ID" value="NZ_JAKILB010000004.1"/>
</dbReference>
<dbReference type="Proteomes" id="UP001139293">
    <property type="component" value="Unassembled WGS sequence"/>
</dbReference>
<keyword evidence="1" id="KW-0732">Signal</keyword>
<evidence type="ECO:0000313" key="3">
    <source>
        <dbReference type="Proteomes" id="UP001139293"/>
    </source>
</evidence>
<evidence type="ECO:0000313" key="2">
    <source>
        <dbReference type="EMBL" id="MCL1138544.1"/>
    </source>
</evidence>
<feature type="signal peptide" evidence="1">
    <location>
        <begin position="1"/>
        <end position="21"/>
    </location>
</feature>